<name>A0A484I604_9ARCH</name>
<sequence>MELVWANTLLELVSGASPIAAVNKPVKITKPNRVPVFIDFYRSAKYKNIFYFIILENISIILVIDW</sequence>
<dbReference type="Proteomes" id="UP000294299">
    <property type="component" value="Chromosome NFRAN"/>
</dbReference>
<reference evidence="1 2" key="1">
    <citation type="submission" date="2019-02" db="EMBL/GenBank/DDBJ databases">
        <authorList>
            <person name="Lehtovirta-Morley E L."/>
        </authorList>
    </citation>
    <scope>NUCLEOTIDE SEQUENCE [LARGE SCALE GENOMIC DNA]</scope>
    <source>
        <strain evidence="1">NFRAN1</strain>
    </source>
</reference>
<accession>A0A484I604</accession>
<evidence type="ECO:0000313" key="1">
    <source>
        <dbReference type="EMBL" id="VFJ12543.1"/>
    </source>
</evidence>
<organism evidence="1 2">
    <name type="scientific">Candidatus Nitrosocosmicus franklandianus</name>
    <dbReference type="NCBI Taxonomy" id="1798806"/>
    <lineage>
        <taxon>Archaea</taxon>
        <taxon>Nitrososphaerota</taxon>
        <taxon>Nitrososphaeria</taxon>
        <taxon>Nitrososphaerales</taxon>
        <taxon>Nitrososphaeraceae</taxon>
        <taxon>Candidatus Nitrosocosmicus</taxon>
    </lineage>
</organism>
<dbReference type="EMBL" id="LR216287">
    <property type="protein sequence ID" value="VFJ12543.1"/>
    <property type="molecule type" value="Genomic_DNA"/>
</dbReference>
<dbReference type="KEGG" id="nfn:NFRAN_0222"/>
<keyword evidence="2" id="KW-1185">Reference proteome</keyword>
<gene>
    <name evidence="1" type="ORF">NFRAN_0222</name>
</gene>
<proteinExistence type="predicted"/>
<protein>
    <submittedName>
        <fullName evidence="1">Uncharacterized protein</fullName>
    </submittedName>
</protein>
<dbReference type="AlphaFoldDB" id="A0A484I604"/>
<evidence type="ECO:0000313" key="2">
    <source>
        <dbReference type="Proteomes" id="UP000294299"/>
    </source>
</evidence>